<dbReference type="EMBL" id="JH767134">
    <property type="protein sequence ID" value="EQC41167.1"/>
    <property type="molecule type" value="Genomic_DNA"/>
</dbReference>
<dbReference type="OrthoDB" id="5532350at2759"/>
<dbReference type="Proteomes" id="UP000030762">
    <property type="component" value="Unassembled WGS sequence"/>
</dbReference>
<evidence type="ECO:0000313" key="2">
    <source>
        <dbReference type="Proteomes" id="UP000030762"/>
    </source>
</evidence>
<keyword evidence="2" id="KW-1185">Reference proteome</keyword>
<protein>
    <submittedName>
        <fullName evidence="1">Uncharacterized protein</fullName>
    </submittedName>
</protein>
<reference evidence="1 2" key="1">
    <citation type="submission" date="2012-04" db="EMBL/GenBank/DDBJ databases">
        <title>The Genome Sequence of Saprolegnia declina VS20.</title>
        <authorList>
            <consortium name="The Broad Institute Genome Sequencing Platform"/>
            <person name="Russ C."/>
            <person name="Nusbaum C."/>
            <person name="Tyler B."/>
            <person name="van West P."/>
            <person name="Dieguez-Uribeondo J."/>
            <person name="de Bruijn I."/>
            <person name="Tripathy S."/>
            <person name="Jiang R."/>
            <person name="Young S.K."/>
            <person name="Zeng Q."/>
            <person name="Gargeya S."/>
            <person name="Fitzgerald M."/>
            <person name="Haas B."/>
            <person name="Abouelleil A."/>
            <person name="Alvarado L."/>
            <person name="Arachchi H.M."/>
            <person name="Berlin A."/>
            <person name="Chapman S.B."/>
            <person name="Goldberg J."/>
            <person name="Griggs A."/>
            <person name="Gujja S."/>
            <person name="Hansen M."/>
            <person name="Howarth C."/>
            <person name="Imamovic A."/>
            <person name="Larimer J."/>
            <person name="McCowen C."/>
            <person name="Montmayeur A."/>
            <person name="Murphy C."/>
            <person name="Neiman D."/>
            <person name="Pearson M."/>
            <person name="Priest M."/>
            <person name="Roberts A."/>
            <person name="Saif S."/>
            <person name="Shea T."/>
            <person name="Sisk P."/>
            <person name="Sykes S."/>
            <person name="Wortman J."/>
            <person name="Nusbaum C."/>
            <person name="Birren B."/>
        </authorList>
    </citation>
    <scope>NUCLEOTIDE SEQUENCE [LARGE SCALE GENOMIC DNA]</scope>
    <source>
        <strain evidence="1 2">VS20</strain>
    </source>
</reference>
<proteinExistence type="predicted"/>
<dbReference type="VEuPathDB" id="FungiDB:SDRG_01144"/>
<name>T0SE55_SAPDV</name>
<evidence type="ECO:0000313" key="1">
    <source>
        <dbReference type="EMBL" id="EQC41167.1"/>
    </source>
</evidence>
<dbReference type="AlphaFoldDB" id="T0SE55"/>
<dbReference type="GeneID" id="19941871"/>
<dbReference type="RefSeq" id="XP_008604881.1">
    <property type="nucleotide sequence ID" value="XM_008606659.1"/>
</dbReference>
<accession>T0SE55</accession>
<sequence>MLRVQRQIVRRVGLRAFSDKWAERETAYEKSYVNQQDAKALRHLLAKMKADADVSALDKLQATAAMHIGRILGHPVSASTLKKLLEWKYGSL</sequence>
<organism evidence="1 2">
    <name type="scientific">Saprolegnia diclina (strain VS20)</name>
    <dbReference type="NCBI Taxonomy" id="1156394"/>
    <lineage>
        <taxon>Eukaryota</taxon>
        <taxon>Sar</taxon>
        <taxon>Stramenopiles</taxon>
        <taxon>Oomycota</taxon>
        <taxon>Saprolegniomycetes</taxon>
        <taxon>Saprolegniales</taxon>
        <taxon>Saprolegniaceae</taxon>
        <taxon>Saprolegnia</taxon>
    </lineage>
</organism>
<gene>
    <name evidence="1" type="ORF">SDRG_01144</name>
</gene>
<dbReference type="InParanoid" id="T0SE55"/>